<dbReference type="InterPro" id="IPR029034">
    <property type="entry name" value="Cystine-knot_cytokine"/>
</dbReference>
<organism evidence="3 4">
    <name type="scientific">Cherax quadricarinatus</name>
    <name type="common">Australian red claw crayfish</name>
    <dbReference type="NCBI Taxonomy" id="27406"/>
    <lineage>
        <taxon>Eukaryota</taxon>
        <taxon>Metazoa</taxon>
        <taxon>Ecdysozoa</taxon>
        <taxon>Arthropoda</taxon>
        <taxon>Crustacea</taxon>
        <taxon>Multicrustacea</taxon>
        <taxon>Malacostraca</taxon>
        <taxon>Eumalacostraca</taxon>
        <taxon>Eucarida</taxon>
        <taxon>Decapoda</taxon>
        <taxon>Pleocyemata</taxon>
        <taxon>Astacidea</taxon>
        <taxon>Parastacoidea</taxon>
        <taxon>Parastacidae</taxon>
        <taxon>Cherax</taxon>
    </lineage>
</organism>
<dbReference type="SUPFAM" id="SSF57501">
    <property type="entry name" value="Cystine-knot cytokines"/>
    <property type="match status" value="1"/>
</dbReference>
<keyword evidence="2" id="KW-0732">Signal</keyword>
<keyword evidence="4" id="KW-1185">Reference proteome</keyword>
<evidence type="ECO:0000256" key="1">
    <source>
        <dbReference type="SAM" id="MobiDB-lite"/>
    </source>
</evidence>
<feature type="region of interest" description="Disordered" evidence="1">
    <location>
        <begin position="75"/>
        <end position="104"/>
    </location>
</feature>
<evidence type="ECO:0000313" key="3">
    <source>
        <dbReference type="EMBL" id="KAK8732206.1"/>
    </source>
</evidence>
<name>A0AAW0WJC4_CHEQU</name>
<proteinExistence type="predicted"/>
<sequence>MKLWGILSLLSSVAVACDSRPTNSVDKTPAKSFKDLTTEVVTGKSLVAIPRQWSAQDMTQGRNPDIRSSTLSTTLEMPSVPVSSRARASPGEMKSPSYREPVKKLGNRSVNGANILFRKRRSSSGNKAAGNFKRQINHLKKMKCKPYRKKVSVTALLNEASDHLDKVLYPLVIAVKRCNESFSYCGDNLGRENGKCVSAKNKTVKYTIRYIDKNNQSGYFKLPVDADTKCHCSSDIVESSSTIMDRQ</sequence>
<feature type="chain" id="PRO_5043598014" description="Platelet-derived growth factor (PDGF) family profile domain-containing protein" evidence="2">
    <location>
        <begin position="20"/>
        <end position="247"/>
    </location>
</feature>
<dbReference type="Proteomes" id="UP001445076">
    <property type="component" value="Unassembled WGS sequence"/>
</dbReference>
<dbReference type="PROSITE" id="PS51257">
    <property type="entry name" value="PROKAR_LIPOPROTEIN"/>
    <property type="match status" value="1"/>
</dbReference>
<dbReference type="EMBL" id="JARKIK010000058">
    <property type="protein sequence ID" value="KAK8732206.1"/>
    <property type="molecule type" value="Genomic_DNA"/>
</dbReference>
<evidence type="ECO:0008006" key="5">
    <source>
        <dbReference type="Google" id="ProtNLM"/>
    </source>
</evidence>
<gene>
    <name evidence="3" type="ORF">OTU49_007242</name>
</gene>
<feature type="signal peptide" evidence="2">
    <location>
        <begin position="1"/>
        <end position="19"/>
    </location>
</feature>
<dbReference type="Gene3D" id="2.10.90.10">
    <property type="entry name" value="Cystine-knot cytokines"/>
    <property type="match status" value="1"/>
</dbReference>
<dbReference type="AlphaFoldDB" id="A0AAW0WJC4"/>
<protein>
    <recommendedName>
        <fullName evidence="5">Platelet-derived growth factor (PDGF) family profile domain-containing protein</fullName>
    </recommendedName>
</protein>
<evidence type="ECO:0000256" key="2">
    <source>
        <dbReference type="SAM" id="SignalP"/>
    </source>
</evidence>
<comment type="caution">
    <text evidence="3">The sequence shown here is derived from an EMBL/GenBank/DDBJ whole genome shotgun (WGS) entry which is preliminary data.</text>
</comment>
<reference evidence="3 4" key="1">
    <citation type="journal article" date="2024" name="BMC Genomics">
        <title>Genome assembly of redclaw crayfish (Cherax quadricarinatus) provides insights into its immune adaptation and hypoxia tolerance.</title>
        <authorList>
            <person name="Liu Z."/>
            <person name="Zheng J."/>
            <person name="Li H."/>
            <person name="Fang K."/>
            <person name="Wang S."/>
            <person name="He J."/>
            <person name="Zhou D."/>
            <person name="Weng S."/>
            <person name="Chi M."/>
            <person name="Gu Z."/>
            <person name="He J."/>
            <person name="Li F."/>
            <person name="Wang M."/>
        </authorList>
    </citation>
    <scope>NUCLEOTIDE SEQUENCE [LARGE SCALE GENOMIC DNA]</scope>
    <source>
        <strain evidence="3">ZL_2023a</strain>
    </source>
</reference>
<accession>A0AAW0WJC4</accession>
<evidence type="ECO:0000313" key="4">
    <source>
        <dbReference type="Proteomes" id="UP001445076"/>
    </source>
</evidence>